<dbReference type="EC" id="4.3.1.12" evidence="5"/>
<proteinExistence type="predicted"/>
<dbReference type="Pfam" id="PF21570">
    <property type="entry name" value="ArgZ-like_C_2nd"/>
    <property type="match status" value="1"/>
</dbReference>
<feature type="domain" description="LOR/SDH bifunctional enzyme conserved" evidence="6">
    <location>
        <begin position="13"/>
        <end position="110"/>
    </location>
</feature>
<evidence type="ECO:0000256" key="3">
    <source>
        <dbReference type="ARBA" id="ARBA00023027"/>
    </source>
</evidence>
<dbReference type="InterPro" id="IPR048963">
    <property type="entry name" value="ArgZ/ArgE-like_C_2nd"/>
</dbReference>
<comment type="cofactor">
    <cofactor evidence="1">
        <name>NAD(+)</name>
        <dbReference type="ChEBI" id="CHEBI:57540"/>
    </cofactor>
</comment>
<accession>A0ABV7WEZ7</accession>
<protein>
    <recommendedName>
        <fullName evidence="5">ornithine cyclodeaminase</fullName>
        <ecNumber evidence="5">4.3.1.12</ecNumber>
    </recommendedName>
</protein>
<comment type="caution">
    <text evidence="9">The sequence shown here is derived from an EMBL/GenBank/DDBJ whole genome shotgun (WGS) entry which is preliminary data.</text>
</comment>
<feature type="domain" description="Arginine dihydrolase ArgZ/ArgE-like C-terminal second subdomain" evidence="7">
    <location>
        <begin position="200"/>
        <end position="410"/>
    </location>
</feature>
<organism evidence="9 10">
    <name type="scientific">Aquipuribacter hungaricus</name>
    <dbReference type="NCBI Taxonomy" id="545624"/>
    <lineage>
        <taxon>Bacteria</taxon>
        <taxon>Bacillati</taxon>
        <taxon>Actinomycetota</taxon>
        <taxon>Actinomycetes</taxon>
        <taxon>Micrococcales</taxon>
        <taxon>Intrasporangiaceae</taxon>
        <taxon>Aquipuribacter</taxon>
    </lineage>
</organism>
<keyword evidence="4" id="KW-0456">Lyase</keyword>
<name>A0ABV7WEZ7_9MICO</name>
<reference evidence="10" key="1">
    <citation type="journal article" date="2019" name="Int. J. Syst. Evol. Microbiol.">
        <title>The Global Catalogue of Microorganisms (GCM) 10K type strain sequencing project: providing services to taxonomists for standard genome sequencing and annotation.</title>
        <authorList>
            <consortium name="The Broad Institute Genomics Platform"/>
            <consortium name="The Broad Institute Genome Sequencing Center for Infectious Disease"/>
            <person name="Wu L."/>
            <person name="Ma J."/>
        </authorList>
    </citation>
    <scope>NUCLEOTIDE SEQUENCE [LARGE SCALE GENOMIC DNA]</scope>
    <source>
        <strain evidence="10">NCAIM B.02333</strain>
    </source>
</reference>
<evidence type="ECO:0000313" key="10">
    <source>
        <dbReference type="Proteomes" id="UP001595685"/>
    </source>
</evidence>
<dbReference type="Gene3D" id="2.40.420.10">
    <property type="entry name" value="conserved putative lor/sdh protein from methanococcus maripaludis s2 domain"/>
    <property type="match status" value="1"/>
</dbReference>
<keyword evidence="10" id="KW-1185">Reference proteome</keyword>
<dbReference type="InterPro" id="IPR007545">
    <property type="entry name" value="LOR/SDH_bifunc_enz_cons_dom"/>
</dbReference>
<dbReference type="Pfam" id="PF04455">
    <property type="entry name" value="Saccharop_dh_N"/>
    <property type="match status" value="1"/>
</dbReference>
<dbReference type="Gene3D" id="3.40.50.10690">
    <property type="entry name" value="putative lor/sdh protein like domains"/>
    <property type="match status" value="1"/>
</dbReference>
<evidence type="ECO:0000259" key="8">
    <source>
        <dbReference type="Pfam" id="PF21571"/>
    </source>
</evidence>
<dbReference type="Pfam" id="PF21571">
    <property type="entry name" value="ArgZ-like_C_1st"/>
    <property type="match status" value="1"/>
</dbReference>
<dbReference type="InterPro" id="IPR048964">
    <property type="entry name" value="ArgZ/ArgE-like_C_1st"/>
</dbReference>
<evidence type="ECO:0000256" key="1">
    <source>
        <dbReference type="ARBA" id="ARBA00001911"/>
    </source>
</evidence>
<gene>
    <name evidence="9" type="ORF">ACFOLH_08620</name>
</gene>
<evidence type="ECO:0000256" key="4">
    <source>
        <dbReference type="ARBA" id="ARBA00023239"/>
    </source>
</evidence>
<dbReference type="EMBL" id="JBHRWW010000004">
    <property type="protein sequence ID" value="MFC3688404.1"/>
    <property type="molecule type" value="Genomic_DNA"/>
</dbReference>
<dbReference type="NCBIfam" id="TIGR00300">
    <property type="entry name" value="TIGR00300 family protein"/>
    <property type="match status" value="1"/>
</dbReference>
<dbReference type="InterPro" id="IPR005239">
    <property type="entry name" value="ArgZ/ArgE-like"/>
</dbReference>
<evidence type="ECO:0000313" key="9">
    <source>
        <dbReference type="EMBL" id="MFC3688404.1"/>
    </source>
</evidence>
<dbReference type="CDD" id="cd12144">
    <property type="entry name" value="SDH_N_domain"/>
    <property type="match status" value="1"/>
</dbReference>
<keyword evidence="3" id="KW-0520">NAD</keyword>
<evidence type="ECO:0000259" key="7">
    <source>
        <dbReference type="Pfam" id="PF21570"/>
    </source>
</evidence>
<dbReference type="RefSeq" id="WP_340295587.1">
    <property type="nucleotide sequence ID" value="NZ_JBBEOI010000265.1"/>
</dbReference>
<sequence length="420" mass="43537">MTTSAPAPHGPREIVELTGHVLDTGLFTLVLDDVRALGGDYEVVRFDVGKDAGDTSTVRLAVSAPDARTLDSVVMRLHTHGANLVEVEPARLVPVERDGVFPADFYATTNLPTSVRVGESWVDVENPEMDCGIAVTLDEDGGVRSVRTVPVSDVRAGTSLVCGAAGVRVTLPEARGSEGGFTFMQSEVSSEKPQALVVHQVAEQMRAVKEAGQKVLWVLGPAVVHTGAAPSLAALVRGGWVDVMFGGNAIATHDVEQSMYGTSLGVDLSAGSGVEHGHEHHLRAINAVRGAGSLAAAVEQGVVTSGIMHALVTGGKQFVLVGSVRDDGPLPDVHTDVIEGQRAMRGALADVGFCIVVATMLHGVATGNVLPGHIPLVCVDINPATVTKLADRGSAQARGVVTDVGLFCAALARELTGSET</sequence>
<evidence type="ECO:0000259" key="6">
    <source>
        <dbReference type="Pfam" id="PF04455"/>
    </source>
</evidence>
<evidence type="ECO:0000256" key="5">
    <source>
        <dbReference type="ARBA" id="ARBA00066346"/>
    </source>
</evidence>
<evidence type="ECO:0000256" key="2">
    <source>
        <dbReference type="ARBA" id="ARBA00022741"/>
    </source>
</evidence>
<keyword evidence="2" id="KW-0547">Nucleotide-binding</keyword>
<dbReference type="Proteomes" id="UP001595685">
    <property type="component" value="Unassembled WGS sequence"/>
</dbReference>
<feature type="domain" description="Arginine dihydrolase ArgZ/ArgE-like C-terminal first subdomain" evidence="8">
    <location>
        <begin position="112"/>
        <end position="198"/>
    </location>
</feature>